<dbReference type="KEGG" id="brs:S23_38140"/>
<dbReference type="EMBL" id="AP012279">
    <property type="protein sequence ID" value="BAL77009.1"/>
    <property type="molecule type" value="Genomic_DNA"/>
</dbReference>
<evidence type="ECO:0000256" key="1">
    <source>
        <dbReference type="SAM" id="MobiDB-lite"/>
    </source>
</evidence>
<keyword evidence="3" id="KW-1185">Reference proteome</keyword>
<dbReference type="Proteomes" id="UP000007886">
    <property type="component" value="Chromosome"/>
</dbReference>
<name>A0AAI8MEJ3_9BRAD</name>
<reference evidence="2 3" key="1">
    <citation type="journal article" date="2012" name="Microbes Environ.">
        <title>Complete genome sequence of Bradyrhizobium sp. S23321: insights into symbiosis evolution in soil oligotrophs.</title>
        <authorList>
            <person name="Okubo T."/>
            <person name="Tsukui T."/>
            <person name="Maita H."/>
            <person name="Okamoto S."/>
            <person name="Oshima K."/>
            <person name="Fujisawa T."/>
            <person name="Saito A."/>
            <person name="Futamata H."/>
            <person name="Hattori R."/>
            <person name="Shimomura Y."/>
            <person name="Haruta S."/>
            <person name="Morimoto S."/>
            <person name="Wang Y."/>
            <person name="Sakai Y."/>
            <person name="Hattori M."/>
            <person name="Aizawa S."/>
            <person name="Nagashima K.V.P."/>
            <person name="Masuda S."/>
            <person name="Hattori T."/>
            <person name="Yamashita A."/>
            <person name="Bao Z."/>
            <person name="Hayatsu M."/>
            <person name="Kajiya-Kanegae H."/>
            <person name="Yoshinaga I."/>
            <person name="Sakamoto K."/>
            <person name="Toyota K."/>
            <person name="Nakao M."/>
            <person name="Kohara M."/>
            <person name="Anda M."/>
            <person name="Niwa R."/>
            <person name="Jung-Hwan P."/>
            <person name="Sameshima-Saito R."/>
            <person name="Tokuda S."/>
            <person name="Yamamoto S."/>
            <person name="Yamamoto S."/>
            <person name="Yokoyama T."/>
            <person name="Akutsu T."/>
            <person name="Nakamura Y."/>
            <person name="Nakahira-Yanaka Y."/>
            <person name="Takada Hoshino Y."/>
            <person name="Hirakawa H."/>
            <person name="Mitsui H."/>
            <person name="Terasawa K."/>
            <person name="Itakura M."/>
            <person name="Sato S."/>
            <person name="Ikeda-Ohtsubo W."/>
            <person name="Sakakura N."/>
            <person name="Kaminuma E."/>
            <person name="Minamisawa K."/>
        </authorList>
    </citation>
    <scope>NUCLEOTIDE SEQUENCE [LARGE SCALE GENOMIC DNA]</scope>
    <source>
        <strain evidence="2 3">S23321</strain>
    </source>
</reference>
<organism evidence="2 3">
    <name type="scientific">Bradyrhizobium cosmicum</name>
    <dbReference type="NCBI Taxonomy" id="1404864"/>
    <lineage>
        <taxon>Bacteria</taxon>
        <taxon>Pseudomonadati</taxon>
        <taxon>Pseudomonadota</taxon>
        <taxon>Alphaproteobacteria</taxon>
        <taxon>Hyphomicrobiales</taxon>
        <taxon>Nitrobacteraceae</taxon>
        <taxon>Bradyrhizobium</taxon>
    </lineage>
</organism>
<accession>A0AAI8MEJ3</accession>
<evidence type="ECO:0000313" key="3">
    <source>
        <dbReference type="Proteomes" id="UP000007886"/>
    </source>
</evidence>
<dbReference type="AlphaFoldDB" id="A0AAI8MEJ3"/>
<protein>
    <submittedName>
        <fullName evidence="2">Uncharacterized protein</fullName>
    </submittedName>
</protein>
<evidence type="ECO:0000313" key="2">
    <source>
        <dbReference type="EMBL" id="BAL77009.1"/>
    </source>
</evidence>
<gene>
    <name evidence="2" type="ORF">S23_38140</name>
</gene>
<sequence>MFACHNTDMSAARIIKPPPMSGGDRKYFAREIHKAEAAFAHLLDEAARAHAAADVARASAYALDCAAWNTALFIGELDHASPTIAAALAGGYPLLEVRCDHCKHTEIIDLALVVQPRDRQVALMRSYLYCSRCQRTLGKKRRPDLIGLRPAVDPQPATPSRRTKKAS</sequence>
<proteinExistence type="predicted"/>
<feature type="region of interest" description="Disordered" evidence="1">
    <location>
        <begin position="144"/>
        <end position="167"/>
    </location>
</feature>